<accession>A0ABR3LVT6</accession>
<gene>
    <name evidence="1" type="ORF">QQF64_011746</name>
</gene>
<sequence length="93" mass="11283">MAQKRHSFCSCKPWTVYCSATMWCEEPTGSRLPPLHRRQCTGDLMEFITHQKMEKHPHRLDSTNQTQVTYKRNVWRYRTACQSVRWHYLIIRL</sequence>
<dbReference type="EMBL" id="JAYMGO010000018">
    <property type="protein sequence ID" value="KAL1256201.1"/>
    <property type="molecule type" value="Genomic_DNA"/>
</dbReference>
<name>A0ABR3LVT6_9TELE</name>
<reference evidence="1 2" key="1">
    <citation type="submission" date="2023-09" db="EMBL/GenBank/DDBJ databases">
        <authorList>
            <person name="Wang M."/>
        </authorList>
    </citation>
    <scope>NUCLEOTIDE SEQUENCE [LARGE SCALE GENOMIC DNA]</scope>
    <source>
        <strain evidence="1">GT-2023</strain>
        <tissue evidence="1">Liver</tissue>
    </source>
</reference>
<proteinExistence type="predicted"/>
<organism evidence="1 2">
    <name type="scientific">Cirrhinus molitorella</name>
    <name type="common">mud carp</name>
    <dbReference type="NCBI Taxonomy" id="172907"/>
    <lineage>
        <taxon>Eukaryota</taxon>
        <taxon>Metazoa</taxon>
        <taxon>Chordata</taxon>
        <taxon>Craniata</taxon>
        <taxon>Vertebrata</taxon>
        <taxon>Euteleostomi</taxon>
        <taxon>Actinopterygii</taxon>
        <taxon>Neopterygii</taxon>
        <taxon>Teleostei</taxon>
        <taxon>Ostariophysi</taxon>
        <taxon>Cypriniformes</taxon>
        <taxon>Cyprinidae</taxon>
        <taxon>Labeoninae</taxon>
        <taxon>Labeonini</taxon>
        <taxon>Cirrhinus</taxon>
    </lineage>
</organism>
<comment type="caution">
    <text evidence="1">The sequence shown here is derived from an EMBL/GenBank/DDBJ whole genome shotgun (WGS) entry which is preliminary data.</text>
</comment>
<protein>
    <recommendedName>
        <fullName evidence="3">Secreted protein</fullName>
    </recommendedName>
</protein>
<evidence type="ECO:0000313" key="1">
    <source>
        <dbReference type="EMBL" id="KAL1256201.1"/>
    </source>
</evidence>
<keyword evidence="2" id="KW-1185">Reference proteome</keyword>
<evidence type="ECO:0000313" key="2">
    <source>
        <dbReference type="Proteomes" id="UP001558613"/>
    </source>
</evidence>
<evidence type="ECO:0008006" key="3">
    <source>
        <dbReference type="Google" id="ProtNLM"/>
    </source>
</evidence>
<dbReference type="Proteomes" id="UP001558613">
    <property type="component" value="Unassembled WGS sequence"/>
</dbReference>